<accession>A0A2Z5G8V8</accession>
<evidence type="ECO:0000313" key="2">
    <source>
        <dbReference type="Proteomes" id="UP000253606"/>
    </source>
</evidence>
<dbReference type="OrthoDB" id="9794948at2"/>
<protein>
    <submittedName>
        <fullName evidence="1">Transcriptional regulator</fullName>
    </submittedName>
</protein>
<dbReference type="Proteomes" id="UP000253606">
    <property type="component" value="Chromosome"/>
</dbReference>
<dbReference type="InterPro" id="IPR007396">
    <property type="entry name" value="TR_PAI2-type"/>
</dbReference>
<evidence type="ECO:0000313" key="1">
    <source>
        <dbReference type="EMBL" id="AXC15227.1"/>
    </source>
</evidence>
<dbReference type="Gene3D" id="2.30.110.10">
    <property type="entry name" value="Electron Transport, Fmn-binding Protein, Chain A"/>
    <property type="match status" value="1"/>
</dbReference>
<dbReference type="EMBL" id="CP030840">
    <property type="protein sequence ID" value="AXC15227.1"/>
    <property type="molecule type" value="Genomic_DNA"/>
</dbReference>
<dbReference type="InterPro" id="IPR012349">
    <property type="entry name" value="Split_barrel_FMN-bd"/>
</dbReference>
<gene>
    <name evidence="1" type="ORF">ACPOL_5983</name>
</gene>
<name>A0A2Z5G8V8_9BACT</name>
<dbReference type="PANTHER" id="PTHR35802:SF1">
    <property type="entry name" value="PROTEASE SYNTHASE AND SPORULATION PROTEIN PAI 2"/>
    <property type="match status" value="1"/>
</dbReference>
<organism evidence="1 2">
    <name type="scientific">Acidisarcina polymorpha</name>
    <dbReference type="NCBI Taxonomy" id="2211140"/>
    <lineage>
        <taxon>Bacteria</taxon>
        <taxon>Pseudomonadati</taxon>
        <taxon>Acidobacteriota</taxon>
        <taxon>Terriglobia</taxon>
        <taxon>Terriglobales</taxon>
        <taxon>Acidobacteriaceae</taxon>
        <taxon>Acidisarcina</taxon>
    </lineage>
</organism>
<keyword evidence="2" id="KW-1185">Reference proteome</keyword>
<proteinExistence type="predicted"/>
<dbReference type="Pfam" id="PF04299">
    <property type="entry name" value="FMN_bind_2"/>
    <property type="match status" value="1"/>
</dbReference>
<dbReference type="PIRSF" id="PIRSF010372">
    <property type="entry name" value="PaiB"/>
    <property type="match status" value="1"/>
</dbReference>
<dbReference type="PANTHER" id="PTHR35802">
    <property type="entry name" value="PROTEASE SYNTHASE AND SPORULATION PROTEIN PAI 2"/>
    <property type="match status" value="1"/>
</dbReference>
<sequence>MYVPPAFREDDLPTIHAEMQKIQLATLVTLTENGLVATHLPLLLDSDAGEFGTLYGHLARGNLQWRETMPSVEALAIFTASDAYVTPSWYPSKLETGKVVPTWMYAAIHAYGAVKFIDDAEWLRDLVSRLTDKHEASFPQPWKVTDAPGEYVEAQLKRIIGVELPISRLEAKWKFDQRSLEADRLGVVTALEASSTPGNLEAAGVMRRIEEKRKG</sequence>
<reference evidence="1 2" key="1">
    <citation type="journal article" date="2018" name="Front. Microbiol.">
        <title>Hydrolytic Capabilities as a Key to Environmental Success: Chitinolytic and Cellulolytic Acidobacteria From Acidic Sub-arctic Soils and Boreal Peatlands.</title>
        <authorList>
            <person name="Belova S.E."/>
            <person name="Ravin N.V."/>
            <person name="Pankratov T.A."/>
            <person name="Rakitin A.L."/>
            <person name="Ivanova A.A."/>
            <person name="Beletsky A.V."/>
            <person name="Mardanov A.V."/>
            <person name="Sinninghe Damste J.S."/>
            <person name="Dedysh S.N."/>
        </authorList>
    </citation>
    <scope>NUCLEOTIDE SEQUENCE [LARGE SCALE GENOMIC DNA]</scope>
    <source>
        <strain evidence="1 2">SBC82</strain>
    </source>
</reference>
<dbReference type="KEGG" id="abas:ACPOL_5983"/>
<dbReference type="RefSeq" id="WP_114209836.1">
    <property type="nucleotide sequence ID" value="NZ_CP030840.1"/>
</dbReference>
<dbReference type="AlphaFoldDB" id="A0A2Z5G8V8"/>
<dbReference type="SUPFAM" id="SSF50475">
    <property type="entry name" value="FMN-binding split barrel"/>
    <property type="match status" value="1"/>
</dbReference>